<dbReference type="Pfam" id="PF00496">
    <property type="entry name" value="SBP_bac_5"/>
    <property type="match status" value="1"/>
</dbReference>
<keyword evidence="1" id="KW-0732">Signal</keyword>
<evidence type="ECO:0000256" key="1">
    <source>
        <dbReference type="SAM" id="SignalP"/>
    </source>
</evidence>
<dbReference type="AlphaFoldDB" id="D0BKE8"/>
<dbReference type="PROSITE" id="PS51257">
    <property type="entry name" value="PROKAR_LIPOPROTEIN"/>
    <property type="match status" value="1"/>
</dbReference>
<dbReference type="GO" id="GO:0043190">
    <property type="term" value="C:ATP-binding cassette (ABC) transporter complex"/>
    <property type="evidence" value="ECO:0007669"/>
    <property type="project" value="InterPro"/>
</dbReference>
<dbReference type="Gene3D" id="3.10.105.10">
    <property type="entry name" value="Dipeptide-binding Protein, Domain 3"/>
    <property type="match status" value="1"/>
</dbReference>
<dbReference type="HOGENOM" id="CLU_017028_7_5_9"/>
<sequence>MKLKNMLLTIAAVVLVGCAPVQPASQQQESSQNSTFKIGYSQFTAGIDPAKDWEGWYTIRFGIGETLFRLTKDFDVEPWLASSYKKIDDQTWEIHLKENLTFSNGKPVTTDAVIASLQRVGENHKSGKIFKTATYAANDSLTFTVHTEKPSPQFIHELVDAKTAIVDVTSSDKIIGTGPYEVAEFKPNDSISLTASTHYWDGNASIKEVHYQLIPDQKTLELAIKSKEVDGGLDLNDDVADSLMKDSSVQVYNQPSTRTYHLELNKARLQDKKVRQAILHAINKQELTQDFLKGHVTPADGAFLDSSIYSSGTFANKHYQPEMTTKLLEEAGYQTKNADGILVNAQNEPLQIVLKTYKRLANEKIATALQQQFKQVGIDLKIDIQEKVDGLNQLDYDIALASALTLPTGDPHYFLAATLSSDGALNYVKNADSWLDEKISTLGHEVDLEKIRNEVAEIQDYAREEAVVDYIGFVNLHGAMNNYIHNFELSPSDFYHITNKLVKD</sequence>
<organism evidence="3 4">
    <name type="scientific">Granulicatella elegans ATCC 700633</name>
    <dbReference type="NCBI Taxonomy" id="626369"/>
    <lineage>
        <taxon>Bacteria</taxon>
        <taxon>Bacillati</taxon>
        <taxon>Bacillota</taxon>
        <taxon>Bacilli</taxon>
        <taxon>Lactobacillales</taxon>
        <taxon>Carnobacteriaceae</taxon>
        <taxon>Granulicatella</taxon>
    </lineage>
</organism>
<dbReference type="STRING" id="626369.HMPREF0446_00433"/>
<protein>
    <recommendedName>
        <fullName evidence="2">Solute-binding protein family 5 domain-containing protein</fullName>
    </recommendedName>
</protein>
<dbReference type="PIRSF" id="PIRSF002741">
    <property type="entry name" value="MppA"/>
    <property type="match status" value="1"/>
</dbReference>
<comment type="caution">
    <text evidence="3">The sequence shown here is derived from an EMBL/GenBank/DDBJ whole genome shotgun (WGS) entry which is preliminary data.</text>
</comment>
<dbReference type="InterPro" id="IPR000914">
    <property type="entry name" value="SBP_5_dom"/>
</dbReference>
<accession>D0BKE8</accession>
<dbReference type="GO" id="GO:0015833">
    <property type="term" value="P:peptide transport"/>
    <property type="evidence" value="ECO:0007669"/>
    <property type="project" value="TreeGrafter"/>
</dbReference>
<dbReference type="InterPro" id="IPR039424">
    <property type="entry name" value="SBP_5"/>
</dbReference>
<feature type="domain" description="Solute-binding protein family 5" evidence="2">
    <location>
        <begin position="76"/>
        <end position="424"/>
    </location>
</feature>
<dbReference type="Proteomes" id="UP000002939">
    <property type="component" value="Unassembled WGS sequence"/>
</dbReference>
<dbReference type="EMBL" id="ACRF02000013">
    <property type="protein sequence ID" value="EEW93551.2"/>
    <property type="molecule type" value="Genomic_DNA"/>
</dbReference>
<reference evidence="3" key="1">
    <citation type="submission" date="2009-09" db="EMBL/GenBank/DDBJ databases">
        <authorList>
            <consortium name="The Broad Institute Genome Sequencing Platform"/>
            <person name="Ward D."/>
            <person name="Feldgarden M."/>
            <person name="Earl A."/>
            <person name="Young S.K."/>
            <person name="Zeng Q."/>
            <person name="Koehrsen M."/>
            <person name="Alvarado L."/>
            <person name="Berlin A."/>
            <person name="Bochicchio J."/>
            <person name="Borenstein D."/>
            <person name="Chapman S.B."/>
            <person name="Chen Z."/>
            <person name="Engels R."/>
            <person name="Freedman E."/>
            <person name="Gellesch M."/>
            <person name="Goldberg J."/>
            <person name="Griggs A."/>
            <person name="Gujja S."/>
            <person name="Heilman E."/>
            <person name="Heiman D."/>
            <person name="Hepburn T."/>
            <person name="Howarth C."/>
            <person name="Jen D."/>
            <person name="Larson L."/>
            <person name="Lewis B."/>
            <person name="Mehta T."/>
            <person name="Park D."/>
            <person name="Pearson M."/>
            <person name="Roberts A."/>
            <person name="Saif S."/>
            <person name="Shea T."/>
            <person name="Shenoy N."/>
            <person name="Sisk P."/>
            <person name="Stolte C."/>
            <person name="Sykes S."/>
            <person name="Thomson T."/>
            <person name="Walk T."/>
            <person name="White J."/>
            <person name="Yandava C."/>
            <person name="Sibley C.D."/>
            <person name="Field T.R."/>
            <person name="Grinwis M."/>
            <person name="Eshaghurshan C.S."/>
            <person name="Surette M.G."/>
            <person name="Haas B."/>
            <person name="Nusbaum C."/>
            <person name="Birren B."/>
        </authorList>
    </citation>
    <scope>NUCLEOTIDE SEQUENCE [LARGE SCALE GENOMIC DNA]</scope>
    <source>
        <strain evidence="3">ATCC 700633</strain>
    </source>
</reference>
<dbReference type="PANTHER" id="PTHR30290">
    <property type="entry name" value="PERIPLASMIC BINDING COMPONENT OF ABC TRANSPORTER"/>
    <property type="match status" value="1"/>
</dbReference>
<dbReference type="GO" id="GO:0042597">
    <property type="term" value="C:periplasmic space"/>
    <property type="evidence" value="ECO:0007669"/>
    <property type="project" value="UniProtKB-ARBA"/>
</dbReference>
<proteinExistence type="predicted"/>
<dbReference type="InterPro" id="IPR030678">
    <property type="entry name" value="Peptide/Ni-bd"/>
</dbReference>
<reference evidence="3" key="2">
    <citation type="submission" date="2011-10" db="EMBL/GenBank/DDBJ databases">
        <title>The Genome Sequence of Granulicatella elegans ATCC 700633.</title>
        <authorList>
            <consortium name="The Broad Institute Genome Sequencing Platform"/>
            <consortium name="The Broad Institute Genome Sequencing Center for Infectious Disease"/>
            <person name="Earl A."/>
            <person name="Ward D."/>
            <person name="Feldgarden M."/>
            <person name="Gevers D."/>
            <person name="Sibley C.D."/>
            <person name="Field T.R."/>
            <person name="Grinwis M."/>
            <person name="Eshaghurshan C.S."/>
            <person name="Surette M.G."/>
            <person name="Young S.K."/>
            <person name="Zeng Q."/>
            <person name="Gargeya S."/>
            <person name="Fitzgerald M."/>
            <person name="Haas B."/>
            <person name="Abouelleil A."/>
            <person name="Alvarado L."/>
            <person name="Arachchi H.M."/>
            <person name="Berlin A."/>
            <person name="Brown A."/>
            <person name="Chapman S.B."/>
            <person name="Chen Z."/>
            <person name="Dunbar C."/>
            <person name="Freedman E."/>
            <person name="Gearin G."/>
            <person name="Goldberg J."/>
            <person name="Griggs A."/>
            <person name="Gujja S."/>
            <person name="Heiman D."/>
            <person name="Howarth C."/>
            <person name="Larson L."/>
            <person name="Lui A."/>
            <person name="MacDonald P.J.P."/>
            <person name="Montmayeur A."/>
            <person name="Murphy C."/>
            <person name="Neiman D."/>
            <person name="Pearson M."/>
            <person name="Priest M."/>
            <person name="Roberts A."/>
            <person name="Saif S."/>
            <person name="Shea T."/>
            <person name="Shenoy N."/>
            <person name="Sisk P."/>
            <person name="Stolte C."/>
            <person name="Sykes S."/>
            <person name="Wortman J."/>
            <person name="Nusbaum C."/>
            <person name="Birren B."/>
        </authorList>
    </citation>
    <scope>NUCLEOTIDE SEQUENCE [LARGE SCALE GENOMIC DNA]</scope>
    <source>
        <strain evidence="3">ATCC 700633</strain>
    </source>
</reference>
<keyword evidence="4" id="KW-1185">Reference proteome</keyword>
<dbReference type="RefSeq" id="WP_020991347.1">
    <property type="nucleotide sequence ID" value="NZ_KI391971.1"/>
</dbReference>
<evidence type="ECO:0000313" key="3">
    <source>
        <dbReference type="EMBL" id="EEW93551.2"/>
    </source>
</evidence>
<evidence type="ECO:0000259" key="2">
    <source>
        <dbReference type="Pfam" id="PF00496"/>
    </source>
</evidence>
<evidence type="ECO:0000313" key="4">
    <source>
        <dbReference type="Proteomes" id="UP000002939"/>
    </source>
</evidence>
<dbReference type="Gene3D" id="3.40.190.10">
    <property type="entry name" value="Periplasmic binding protein-like II"/>
    <property type="match status" value="1"/>
</dbReference>
<dbReference type="eggNOG" id="COG0747">
    <property type="taxonomic scope" value="Bacteria"/>
</dbReference>
<feature type="signal peptide" evidence="1">
    <location>
        <begin position="1"/>
        <end position="23"/>
    </location>
</feature>
<dbReference type="GO" id="GO:1904680">
    <property type="term" value="F:peptide transmembrane transporter activity"/>
    <property type="evidence" value="ECO:0007669"/>
    <property type="project" value="TreeGrafter"/>
</dbReference>
<name>D0BKE8_9LACT</name>
<dbReference type="SUPFAM" id="SSF53850">
    <property type="entry name" value="Periplasmic binding protein-like II"/>
    <property type="match status" value="1"/>
</dbReference>
<feature type="chain" id="PRO_5039659684" description="Solute-binding protein family 5 domain-containing protein" evidence="1">
    <location>
        <begin position="24"/>
        <end position="504"/>
    </location>
</feature>
<gene>
    <name evidence="3" type="ORF">HMPREF0446_00433</name>
</gene>